<gene>
    <name evidence="1" type="ORF">GCM10010123_07660</name>
</gene>
<dbReference type="SUPFAM" id="SSF50475">
    <property type="entry name" value="FMN-binding split barrel"/>
    <property type="match status" value="1"/>
</dbReference>
<keyword evidence="2" id="KW-1185">Reference proteome</keyword>
<name>A0A8J3B4J2_9ACTN</name>
<evidence type="ECO:0000313" key="1">
    <source>
        <dbReference type="EMBL" id="GGJ80217.1"/>
    </source>
</evidence>
<evidence type="ECO:0000313" key="2">
    <source>
        <dbReference type="Proteomes" id="UP000649739"/>
    </source>
</evidence>
<comment type="caution">
    <text evidence="1">The sequence shown here is derived from an EMBL/GenBank/DDBJ whole genome shotgun (WGS) entry which is preliminary data.</text>
</comment>
<dbReference type="EMBL" id="BMQB01000001">
    <property type="protein sequence ID" value="GGJ80217.1"/>
    <property type="molecule type" value="Genomic_DNA"/>
</dbReference>
<dbReference type="AlphaFoldDB" id="A0A8J3B4J2"/>
<dbReference type="Gene3D" id="2.30.110.10">
    <property type="entry name" value="Electron Transport, Fmn-binding Protein, Chain A"/>
    <property type="match status" value="1"/>
</dbReference>
<protein>
    <submittedName>
        <fullName evidence="1">Uncharacterized protein</fullName>
    </submittedName>
</protein>
<dbReference type="RefSeq" id="WP_189168566.1">
    <property type="nucleotide sequence ID" value="NZ_BMQB01000001.1"/>
</dbReference>
<accession>A0A8J3B4J2</accession>
<reference evidence="1" key="1">
    <citation type="journal article" date="2014" name="Int. J. Syst. Evol. Microbiol.">
        <title>Complete genome sequence of Corynebacterium casei LMG S-19264T (=DSM 44701T), isolated from a smear-ripened cheese.</title>
        <authorList>
            <consortium name="US DOE Joint Genome Institute (JGI-PGF)"/>
            <person name="Walter F."/>
            <person name="Albersmeier A."/>
            <person name="Kalinowski J."/>
            <person name="Ruckert C."/>
        </authorList>
    </citation>
    <scope>NUCLEOTIDE SEQUENCE</scope>
    <source>
        <strain evidence="1">JCM 3090</strain>
    </source>
</reference>
<sequence length="182" mass="18873">MWPSPAAVARALAAGRLPGNLYVACRPSPQPVCYACDPSGRLLLLTRTGTPVGRSLRPRPGDRPPATVLEVADRPCPGAASLGRVWLSGWARPLDGEAARAAALEFAAVHPTGVLLDVGRGAVLHHVELDGVRLERAGVTIDVEPADFAAAAAAGPEQLLRLREAIGQRAQGAGRPPGSPVR</sequence>
<dbReference type="Proteomes" id="UP000649739">
    <property type="component" value="Unassembled WGS sequence"/>
</dbReference>
<proteinExistence type="predicted"/>
<reference evidence="1" key="2">
    <citation type="submission" date="2020-09" db="EMBL/GenBank/DDBJ databases">
        <authorList>
            <person name="Sun Q."/>
            <person name="Ohkuma M."/>
        </authorList>
    </citation>
    <scope>NUCLEOTIDE SEQUENCE</scope>
    <source>
        <strain evidence="1">JCM 3090</strain>
    </source>
</reference>
<dbReference type="InterPro" id="IPR012349">
    <property type="entry name" value="Split_barrel_FMN-bd"/>
</dbReference>
<organism evidence="1 2">
    <name type="scientific">Pilimelia anulata</name>
    <dbReference type="NCBI Taxonomy" id="53371"/>
    <lineage>
        <taxon>Bacteria</taxon>
        <taxon>Bacillati</taxon>
        <taxon>Actinomycetota</taxon>
        <taxon>Actinomycetes</taxon>
        <taxon>Micromonosporales</taxon>
        <taxon>Micromonosporaceae</taxon>
        <taxon>Pilimelia</taxon>
    </lineage>
</organism>